<dbReference type="Proteomes" id="UP001317532">
    <property type="component" value="Chromosome"/>
</dbReference>
<protein>
    <submittedName>
        <fullName evidence="1">Uncharacterized protein</fullName>
    </submittedName>
</protein>
<dbReference type="AlphaFoldDB" id="A0AAN2CAT1"/>
<evidence type="ECO:0000313" key="1">
    <source>
        <dbReference type="EMBL" id="BDE07995.1"/>
    </source>
</evidence>
<proteinExistence type="predicted"/>
<dbReference type="EMBL" id="AP025523">
    <property type="protein sequence ID" value="BDE07995.1"/>
    <property type="molecule type" value="Genomic_DNA"/>
</dbReference>
<dbReference type="RefSeq" id="WP_317995550.1">
    <property type="nucleotide sequence ID" value="NZ_AP025523.1"/>
</dbReference>
<sequence>MDHDFQGVADFELLRFDRQRQLAEREDAFGLAADVDEQFVLILGDDDAGENLALIEDLEGLFVEALFQRELVFFFVGRRRYGRLDRSSDVR</sequence>
<gene>
    <name evidence="1" type="ORF">WPS_32710</name>
</gene>
<name>A0AAN2CAT1_UNVUL</name>
<organism evidence="1 2">
    <name type="scientific">Vulcanimicrobium alpinum</name>
    <dbReference type="NCBI Taxonomy" id="3016050"/>
    <lineage>
        <taxon>Bacteria</taxon>
        <taxon>Bacillati</taxon>
        <taxon>Vulcanimicrobiota</taxon>
        <taxon>Vulcanimicrobiia</taxon>
        <taxon>Vulcanimicrobiales</taxon>
        <taxon>Vulcanimicrobiaceae</taxon>
        <taxon>Vulcanimicrobium</taxon>
    </lineage>
</organism>
<accession>A0AAN2CAT1</accession>
<dbReference type="KEGG" id="vab:WPS_32710"/>
<evidence type="ECO:0000313" key="2">
    <source>
        <dbReference type="Proteomes" id="UP001317532"/>
    </source>
</evidence>
<keyword evidence="2" id="KW-1185">Reference proteome</keyword>
<reference evidence="1 2" key="1">
    <citation type="journal article" date="2022" name="ISME Commun">
        <title>Vulcanimicrobium alpinus gen. nov. sp. nov., the first cultivated representative of the candidate phylum 'Eremiobacterota', is a metabolically versatile aerobic anoxygenic phototroph.</title>
        <authorList>
            <person name="Yabe S."/>
            <person name="Muto K."/>
            <person name="Abe K."/>
            <person name="Yokota A."/>
            <person name="Staudigel H."/>
            <person name="Tebo B.M."/>
        </authorList>
    </citation>
    <scope>NUCLEOTIDE SEQUENCE [LARGE SCALE GENOMIC DNA]</scope>
    <source>
        <strain evidence="1 2">WC8-2</strain>
    </source>
</reference>